<accession>A0A5B7HQ36</accession>
<feature type="region of interest" description="Disordered" evidence="1">
    <location>
        <begin position="1"/>
        <end position="88"/>
    </location>
</feature>
<feature type="compositionally biased region" description="Basic and acidic residues" evidence="1">
    <location>
        <begin position="59"/>
        <end position="88"/>
    </location>
</feature>
<gene>
    <name evidence="2" type="ORF">E2C01_065067</name>
</gene>
<evidence type="ECO:0000313" key="2">
    <source>
        <dbReference type="EMBL" id="MPC70808.1"/>
    </source>
</evidence>
<evidence type="ECO:0000313" key="3">
    <source>
        <dbReference type="Proteomes" id="UP000324222"/>
    </source>
</evidence>
<proteinExistence type="predicted"/>
<reference evidence="2 3" key="1">
    <citation type="submission" date="2019-05" db="EMBL/GenBank/DDBJ databases">
        <title>Another draft genome of Portunus trituberculatus and its Hox gene families provides insights of decapod evolution.</title>
        <authorList>
            <person name="Jeong J.-H."/>
            <person name="Song I."/>
            <person name="Kim S."/>
            <person name="Choi T."/>
            <person name="Kim D."/>
            <person name="Ryu S."/>
            <person name="Kim W."/>
        </authorList>
    </citation>
    <scope>NUCLEOTIDE SEQUENCE [LARGE SCALE GENOMIC DNA]</scope>
    <source>
        <tissue evidence="2">Muscle</tissue>
    </source>
</reference>
<dbReference type="EMBL" id="VSRR010031750">
    <property type="protein sequence ID" value="MPC70808.1"/>
    <property type="molecule type" value="Genomic_DNA"/>
</dbReference>
<sequence length="88" mass="9315">MGKNAPKVWAEQYHDDATASGGLAGNSRGGGAGKGPPRPQILGGDGSEGRRGGVQAKGRGTEGERGRMKAQGKEREREEEQGRRMRIQ</sequence>
<name>A0A5B7HQ36_PORTR</name>
<dbReference type="Proteomes" id="UP000324222">
    <property type="component" value="Unassembled WGS sequence"/>
</dbReference>
<keyword evidence="3" id="KW-1185">Reference proteome</keyword>
<organism evidence="2 3">
    <name type="scientific">Portunus trituberculatus</name>
    <name type="common">Swimming crab</name>
    <name type="synonym">Neptunus trituberculatus</name>
    <dbReference type="NCBI Taxonomy" id="210409"/>
    <lineage>
        <taxon>Eukaryota</taxon>
        <taxon>Metazoa</taxon>
        <taxon>Ecdysozoa</taxon>
        <taxon>Arthropoda</taxon>
        <taxon>Crustacea</taxon>
        <taxon>Multicrustacea</taxon>
        <taxon>Malacostraca</taxon>
        <taxon>Eumalacostraca</taxon>
        <taxon>Eucarida</taxon>
        <taxon>Decapoda</taxon>
        <taxon>Pleocyemata</taxon>
        <taxon>Brachyura</taxon>
        <taxon>Eubrachyura</taxon>
        <taxon>Portunoidea</taxon>
        <taxon>Portunidae</taxon>
        <taxon>Portuninae</taxon>
        <taxon>Portunus</taxon>
    </lineage>
</organism>
<comment type="caution">
    <text evidence="2">The sequence shown here is derived from an EMBL/GenBank/DDBJ whole genome shotgun (WGS) entry which is preliminary data.</text>
</comment>
<protein>
    <submittedName>
        <fullName evidence="2">Uncharacterized protein</fullName>
    </submittedName>
</protein>
<dbReference type="AlphaFoldDB" id="A0A5B7HQ36"/>
<feature type="compositionally biased region" description="Gly residues" evidence="1">
    <location>
        <begin position="22"/>
        <end position="34"/>
    </location>
</feature>
<evidence type="ECO:0000256" key="1">
    <source>
        <dbReference type="SAM" id="MobiDB-lite"/>
    </source>
</evidence>